<evidence type="ECO:0000313" key="2">
    <source>
        <dbReference type="Proteomes" id="UP000667650"/>
    </source>
</evidence>
<organism evidence="1 2">
    <name type="scientific">Flagellimonas ochracea</name>
    <dbReference type="NCBI Taxonomy" id="2696472"/>
    <lineage>
        <taxon>Bacteria</taxon>
        <taxon>Pseudomonadati</taxon>
        <taxon>Bacteroidota</taxon>
        <taxon>Flavobacteriia</taxon>
        <taxon>Flavobacteriales</taxon>
        <taxon>Flavobacteriaceae</taxon>
        <taxon>Flagellimonas</taxon>
    </lineage>
</organism>
<evidence type="ECO:0000313" key="1">
    <source>
        <dbReference type="EMBL" id="NAY90458.1"/>
    </source>
</evidence>
<comment type="caution">
    <text evidence="1">The sequence shown here is derived from an EMBL/GenBank/DDBJ whole genome shotgun (WGS) entry which is preliminary data.</text>
</comment>
<dbReference type="Gene3D" id="2.60.40.1120">
    <property type="entry name" value="Carboxypeptidase-like, regulatory domain"/>
    <property type="match status" value="1"/>
</dbReference>
<keyword evidence="2" id="KW-1185">Reference proteome</keyword>
<reference evidence="1" key="1">
    <citation type="submission" date="2020-01" db="EMBL/GenBank/DDBJ databases">
        <title>Muricauda ochracea sp. nov., isolated from a tidal flat of Garorim bay in Korea.</title>
        <authorList>
            <person name="Kim D."/>
            <person name="Yoo Y."/>
            <person name="Kim J.-J."/>
        </authorList>
    </citation>
    <scope>NUCLEOTIDE SEQUENCE</scope>
    <source>
        <strain evidence="1">JGD-17</strain>
    </source>
</reference>
<evidence type="ECO:0008006" key="3">
    <source>
        <dbReference type="Google" id="ProtNLM"/>
    </source>
</evidence>
<dbReference type="Pfam" id="PF13715">
    <property type="entry name" value="CarbopepD_reg_2"/>
    <property type="match status" value="1"/>
</dbReference>
<sequence length="112" mass="12906">MDRDPDYGIDRRDGCIVMGEISMNISQLEYGKSVRGKVFDAQTKEPLTNAKLILSIKQNGSTEKKKISTDENGIYQSDVLHGKLKKIEVEYLGYRNLKIDLKKQKHYTQQRL</sequence>
<dbReference type="RefSeq" id="WP_166521874.1">
    <property type="nucleotide sequence ID" value="NZ_JAAABI010000001.1"/>
</dbReference>
<gene>
    <name evidence="1" type="ORF">GTQ34_00880</name>
</gene>
<dbReference type="AlphaFoldDB" id="A0A964WW58"/>
<dbReference type="SUPFAM" id="SSF49464">
    <property type="entry name" value="Carboxypeptidase regulatory domain-like"/>
    <property type="match status" value="1"/>
</dbReference>
<dbReference type="Proteomes" id="UP000667650">
    <property type="component" value="Unassembled WGS sequence"/>
</dbReference>
<name>A0A964WW58_9FLAO</name>
<dbReference type="EMBL" id="JAAABI010000001">
    <property type="protein sequence ID" value="NAY90458.1"/>
    <property type="molecule type" value="Genomic_DNA"/>
</dbReference>
<accession>A0A964WW58</accession>
<dbReference type="InterPro" id="IPR008969">
    <property type="entry name" value="CarboxyPept-like_regulatory"/>
</dbReference>
<protein>
    <recommendedName>
        <fullName evidence="3">Carboxypeptidase-like protein</fullName>
    </recommendedName>
</protein>
<proteinExistence type="predicted"/>